<accession>A0AA39GVM3</accession>
<dbReference type="Proteomes" id="UP001175271">
    <property type="component" value="Unassembled WGS sequence"/>
</dbReference>
<evidence type="ECO:0000313" key="3">
    <source>
        <dbReference type="Proteomes" id="UP001175271"/>
    </source>
</evidence>
<sequence length="313" mass="35719">MKTVVFLFFLGTIALIVFLNVELLCNTHKHYEQAAAVSVNVQNNEKVAPHAPSVKSTVLDFYRQCLFVQLYNVPDRNVFDMMLKSMGYCVKQAKLKESALEAYRNKDETKYHIKPSSDNLPDCTIVTLGVGHDVAVETALKEVYKNCHFYAADPIEAVNKDLFLPIGKFFPFAVGSDNKIQRASVKLDQNSNTYTSVNFTHVEFITFLKDHARISTRRIDQLLLDPEGAEYELAPYLTVGGPLDSAGYTICQINTEFHHPEEGHRLIFARFVRTMLSEGRYVPFKPYQGTHLRLFLLNTADEDCVRLYVKDRF</sequence>
<dbReference type="EMBL" id="JAUCMV010000005">
    <property type="protein sequence ID" value="KAK0393339.1"/>
    <property type="molecule type" value="Genomic_DNA"/>
</dbReference>
<evidence type="ECO:0000313" key="2">
    <source>
        <dbReference type="EMBL" id="KAK0393339.1"/>
    </source>
</evidence>
<proteinExistence type="predicted"/>
<reference evidence="2" key="1">
    <citation type="submission" date="2023-06" db="EMBL/GenBank/DDBJ databases">
        <title>Genomic analysis of the entomopathogenic nematode Steinernema hermaphroditum.</title>
        <authorList>
            <person name="Schwarz E.M."/>
            <person name="Heppert J.K."/>
            <person name="Baniya A."/>
            <person name="Schwartz H.T."/>
            <person name="Tan C.-H."/>
            <person name="Antoshechkin I."/>
            <person name="Sternberg P.W."/>
            <person name="Goodrich-Blair H."/>
            <person name="Dillman A.R."/>
        </authorList>
    </citation>
    <scope>NUCLEOTIDE SEQUENCE</scope>
    <source>
        <strain evidence="2">PS9179</strain>
        <tissue evidence="2">Whole animal</tissue>
    </source>
</reference>
<dbReference type="Pfam" id="PF05050">
    <property type="entry name" value="Methyltransf_21"/>
    <property type="match status" value="1"/>
</dbReference>
<name>A0AA39GVM3_9BILA</name>
<dbReference type="PANTHER" id="PTHR22989:SF3">
    <property type="entry name" value="METHYLTRANSFERASE FKBM DOMAIN-CONTAINING PROTEIN"/>
    <property type="match status" value="1"/>
</dbReference>
<comment type="caution">
    <text evidence="2">The sequence shown here is derived from an EMBL/GenBank/DDBJ whole genome shotgun (WGS) entry which is preliminary data.</text>
</comment>
<gene>
    <name evidence="2" type="ORF">QR680_000160</name>
</gene>
<feature type="domain" description="Methyltransferase FkbM" evidence="1">
    <location>
        <begin position="106"/>
        <end position="280"/>
    </location>
</feature>
<keyword evidence="3" id="KW-1185">Reference proteome</keyword>
<protein>
    <recommendedName>
        <fullName evidence="1">Methyltransferase FkbM domain-containing protein</fullName>
    </recommendedName>
</protein>
<dbReference type="AlphaFoldDB" id="A0AA39GVM3"/>
<organism evidence="2 3">
    <name type="scientific">Steinernema hermaphroditum</name>
    <dbReference type="NCBI Taxonomy" id="289476"/>
    <lineage>
        <taxon>Eukaryota</taxon>
        <taxon>Metazoa</taxon>
        <taxon>Ecdysozoa</taxon>
        <taxon>Nematoda</taxon>
        <taxon>Chromadorea</taxon>
        <taxon>Rhabditida</taxon>
        <taxon>Tylenchina</taxon>
        <taxon>Panagrolaimomorpha</taxon>
        <taxon>Strongyloidoidea</taxon>
        <taxon>Steinernematidae</taxon>
        <taxon>Steinernema</taxon>
    </lineage>
</organism>
<evidence type="ECO:0000259" key="1">
    <source>
        <dbReference type="Pfam" id="PF05050"/>
    </source>
</evidence>
<dbReference type="InterPro" id="IPR006342">
    <property type="entry name" value="FkbM_mtfrase"/>
</dbReference>
<dbReference type="PANTHER" id="PTHR22989">
    <property type="entry name" value="UNCHARACTERIZED DUF13 C.ELEGANS"/>
    <property type="match status" value="1"/>
</dbReference>